<evidence type="ECO:0000256" key="4">
    <source>
        <dbReference type="SAM" id="SignalP"/>
    </source>
</evidence>
<reference evidence="7" key="1">
    <citation type="journal article" date="2019" name="Int. J. Syst. Evol. Microbiol.">
        <title>The Global Catalogue of Microorganisms (GCM) 10K type strain sequencing project: providing services to taxonomists for standard genome sequencing and annotation.</title>
        <authorList>
            <consortium name="The Broad Institute Genomics Platform"/>
            <consortium name="The Broad Institute Genome Sequencing Center for Infectious Disease"/>
            <person name="Wu L."/>
            <person name="Ma J."/>
        </authorList>
    </citation>
    <scope>NUCLEOTIDE SEQUENCE [LARGE SCALE GENOMIC DNA]</scope>
    <source>
        <strain evidence="7">CCUG 54356</strain>
    </source>
</reference>
<feature type="domain" description="TonB-dependent receptor-like beta-barrel" evidence="5">
    <location>
        <begin position="634"/>
        <end position="1056"/>
    </location>
</feature>
<sequence length="1089" mass="121654">MGSRLSKTLLASAIGLAVGSQAQAAALRLEVFTDGKPQGAAEVLLNGEQIGTTNTGEKFWHSDLTGGRHHLVLRMGEEEIPYDFSISEDQAALVTVNRASDSGETTHSLQRVDMDQLHQDGGVITGLIESQENLAPGLIQGTVLSKDNQAPLRNVTVSVVGSDVSAVSDRYGKFELELPPGVYQLQLAHSDYRPSQLNRLRVLPQMNLAVDVAMSTADVFAGPGNNTATGGAIEELQVVGRYLPGNPIEIERISSSVVDSIDFTQISRFDDSMVSSALKRVVGVSLEDDRYAVVRGMKSRYQSTDLNGATLPSTDPARRDLPLDIFPAGIMQGLSLQKSATADVPSSATAGHISMKTRDIPEQGFFKFSYSATRGDMHGDDLLMSGTEGDRDWLGMDDGSRELPEELKLTLNKWVDMKSGESGYGGFDEDAIIAMGQSIPHNKIQYGEAPIDSSMSFSGGDSWELGTQRLGVIGALRYANKWSSNTKTNFRYLKTGEGEHERIMLRDLSEVQDTNNVIDLSAMLNLQWDINDRHQLGLNNIALRHTTSSAEIDTSYQPPSSDTPLQENDIDAIKRETYERIKSQRVDWIEEQLLSHQLWGEHAIALPSRYLGELSVDWQLMEAATEYDRPNASRYTYRSSHRNSYQIFDGSVGGQYNVWEAMEEDNSGHRVDVELPIEDLYGISLTFKAGTNALQRDRDGVYQYYTIKGANQLPEEQLENPDPTQVYAPEDFTSLGGDDSGIYLSIGNKLPDDDVGFTGDSYLVEQDFTANYALLEANLYEKLKINLGTRRETFLLEGEQYAYTPEPLTELLDEERNTPSVSFTYLFNDAWQLRAAWSETVSWPEIFEVMPRTFTDIETLERYRGNPELKPADIENMDLRLEWYPSDTESITLALFSKDITNAIENRFDRIGDQFDYYTFDNAGFAEVTGIELDMRREFVLGTDQGHELFVQFNYTDITSEVEVTEGSHVFAQQIERPLQGQPEYIANLQLGYDHVDTGQEVTLVFNRKGEELAVASAGNNATPANVYRLAYNDLRLIYKKNFLSGLSLSASVDNLLDEEHVLEYEDYNTPYLQYASGRRFKLKASYDF</sequence>
<comment type="caution">
    <text evidence="6">The sequence shown here is derived from an EMBL/GenBank/DDBJ whole genome shotgun (WGS) entry which is preliminary data.</text>
</comment>
<evidence type="ECO:0000256" key="1">
    <source>
        <dbReference type="ARBA" id="ARBA00004442"/>
    </source>
</evidence>
<evidence type="ECO:0000256" key="2">
    <source>
        <dbReference type="ARBA" id="ARBA00023136"/>
    </source>
</evidence>
<dbReference type="SUPFAM" id="SSF56935">
    <property type="entry name" value="Porins"/>
    <property type="match status" value="1"/>
</dbReference>
<protein>
    <submittedName>
        <fullName evidence="6">TonB-dependent receptor domain-containing protein</fullName>
    </submittedName>
</protein>
<name>A0ABW3UCG9_9GAMM</name>
<keyword evidence="6" id="KW-0675">Receptor</keyword>
<evidence type="ECO:0000259" key="5">
    <source>
        <dbReference type="Pfam" id="PF00593"/>
    </source>
</evidence>
<dbReference type="EMBL" id="JBHTLR010000034">
    <property type="protein sequence ID" value="MFD1218332.1"/>
    <property type="molecule type" value="Genomic_DNA"/>
</dbReference>
<dbReference type="Pfam" id="PF00593">
    <property type="entry name" value="TonB_dep_Rec_b-barrel"/>
    <property type="match status" value="1"/>
</dbReference>
<dbReference type="Proteomes" id="UP001597264">
    <property type="component" value="Unassembled WGS sequence"/>
</dbReference>
<dbReference type="Gene3D" id="2.60.40.1120">
    <property type="entry name" value="Carboxypeptidase-like, regulatory domain"/>
    <property type="match status" value="1"/>
</dbReference>
<keyword evidence="2" id="KW-0472">Membrane</keyword>
<dbReference type="SUPFAM" id="SSF49464">
    <property type="entry name" value="Carboxypeptidase regulatory domain-like"/>
    <property type="match status" value="1"/>
</dbReference>
<dbReference type="InterPro" id="IPR036942">
    <property type="entry name" value="Beta-barrel_TonB_sf"/>
</dbReference>
<evidence type="ECO:0000313" key="7">
    <source>
        <dbReference type="Proteomes" id="UP001597264"/>
    </source>
</evidence>
<dbReference type="PANTHER" id="PTHR40980">
    <property type="entry name" value="PLUG DOMAIN-CONTAINING PROTEIN"/>
    <property type="match status" value="1"/>
</dbReference>
<keyword evidence="7" id="KW-1185">Reference proteome</keyword>
<dbReference type="Pfam" id="PF13620">
    <property type="entry name" value="CarboxypepD_reg"/>
    <property type="match status" value="1"/>
</dbReference>
<dbReference type="InterPro" id="IPR000531">
    <property type="entry name" value="Beta-barrel_TonB"/>
</dbReference>
<accession>A0ABW3UCG9</accession>
<keyword evidence="4" id="KW-0732">Signal</keyword>
<organism evidence="6 7">
    <name type="scientific">Microbulbifer celer</name>
    <dbReference type="NCBI Taxonomy" id="435905"/>
    <lineage>
        <taxon>Bacteria</taxon>
        <taxon>Pseudomonadati</taxon>
        <taxon>Pseudomonadota</taxon>
        <taxon>Gammaproteobacteria</taxon>
        <taxon>Cellvibrionales</taxon>
        <taxon>Microbulbiferaceae</taxon>
        <taxon>Microbulbifer</taxon>
    </lineage>
</organism>
<feature type="signal peptide" evidence="4">
    <location>
        <begin position="1"/>
        <end position="24"/>
    </location>
</feature>
<dbReference type="Gene3D" id="2.40.170.20">
    <property type="entry name" value="TonB-dependent receptor, beta-barrel domain"/>
    <property type="match status" value="1"/>
</dbReference>
<keyword evidence="3" id="KW-0998">Cell outer membrane</keyword>
<dbReference type="PANTHER" id="PTHR40980:SF4">
    <property type="entry name" value="TONB-DEPENDENT RECEPTOR-LIKE BETA-BARREL DOMAIN-CONTAINING PROTEIN"/>
    <property type="match status" value="1"/>
</dbReference>
<dbReference type="InterPro" id="IPR008969">
    <property type="entry name" value="CarboxyPept-like_regulatory"/>
</dbReference>
<comment type="subcellular location">
    <subcellularLocation>
        <location evidence="1">Cell outer membrane</location>
    </subcellularLocation>
</comment>
<proteinExistence type="predicted"/>
<evidence type="ECO:0000256" key="3">
    <source>
        <dbReference type="ARBA" id="ARBA00023237"/>
    </source>
</evidence>
<evidence type="ECO:0000313" key="6">
    <source>
        <dbReference type="EMBL" id="MFD1218332.1"/>
    </source>
</evidence>
<dbReference type="RefSeq" id="WP_230435184.1">
    <property type="nucleotide sequence ID" value="NZ_CP087715.1"/>
</dbReference>
<gene>
    <name evidence="6" type="ORF">ACFQ2X_17145</name>
</gene>
<feature type="chain" id="PRO_5046322365" evidence="4">
    <location>
        <begin position="25"/>
        <end position="1089"/>
    </location>
</feature>